<accession>A0ABR3FZZ5</accession>
<keyword evidence="2" id="KW-1185">Reference proteome</keyword>
<proteinExistence type="predicted"/>
<dbReference type="InterPro" id="IPR032675">
    <property type="entry name" value="LRR_dom_sf"/>
</dbReference>
<dbReference type="EMBL" id="JBAHYK010000016">
    <property type="protein sequence ID" value="KAL0581142.1"/>
    <property type="molecule type" value="Genomic_DNA"/>
</dbReference>
<sequence length="455" mass="50989">MSREEPEDRVCKEDCVLVEERQVGVERWLDRAGSVPITFSLSFSKYNDHTAGFSLASALSLQTHKVTLLQSIVSTFLRYRNQWKEARLIGVHSHTLAPLRALTPKELPKLESLKVFLIDRTPSIEEEGAMLGPLDNLEGLLGGPMLHQLYIGITSRRYNVATLPVQWGRLTELYLRSPWDTCPASDALKILSFIHKNIRRVCLWIQMPPERPDYVNELNLPSQIHLPKLENLELVFRKFTVNERGNQVDHEDINEFLLLLSCPSLDSFTLSIGSTRAEAMAASPVGRFLQQSGCMLKSFTTDIPFDVPAIEDCLTSMPSITSFSLELAGYQAHDAGNAVRTLTPGAGELKLICPALQHLALSFIDPGDAEAVIKLIEGRQQLAALKSVTAAFSGYTAETYRSRVEEFRQRGLEIKWAFYPARSLSESEEEDHPEGGLPGGFPYARRAQFHGMNEY</sequence>
<comment type="caution">
    <text evidence="1">The sequence shown here is derived from an EMBL/GenBank/DDBJ whole genome shotgun (WGS) entry which is preliminary data.</text>
</comment>
<organism evidence="1 2">
    <name type="scientific">Marasmius crinis-equi</name>
    <dbReference type="NCBI Taxonomy" id="585013"/>
    <lineage>
        <taxon>Eukaryota</taxon>
        <taxon>Fungi</taxon>
        <taxon>Dikarya</taxon>
        <taxon>Basidiomycota</taxon>
        <taxon>Agaricomycotina</taxon>
        <taxon>Agaricomycetes</taxon>
        <taxon>Agaricomycetidae</taxon>
        <taxon>Agaricales</taxon>
        <taxon>Marasmiineae</taxon>
        <taxon>Marasmiaceae</taxon>
        <taxon>Marasmius</taxon>
    </lineage>
</organism>
<dbReference type="Proteomes" id="UP001465976">
    <property type="component" value="Unassembled WGS sequence"/>
</dbReference>
<dbReference type="Gene3D" id="3.80.10.10">
    <property type="entry name" value="Ribonuclease Inhibitor"/>
    <property type="match status" value="1"/>
</dbReference>
<evidence type="ECO:0000313" key="1">
    <source>
        <dbReference type="EMBL" id="KAL0581142.1"/>
    </source>
</evidence>
<protein>
    <submittedName>
        <fullName evidence="1">Uncharacterized protein</fullName>
    </submittedName>
</protein>
<name>A0ABR3FZZ5_9AGAR</name>
<gene>
    <name evidence="1" type="ORF">V5O48_000931</name>
</gene>
<reference evidence="1 2" key="1">
    <citation type="submission" date="2024-02" db="EMBL/GenBank/DDBJ databases">
        <title>A draft genome for the cacao thread blight pathogen Marasmius crinis-equi.</title>
        <authorList>
            <person name="Cohen S.P."/>
            <person name="Baruah I.K."/>
            <person name="Amoako-Attah I."/>
            <person name="Bukari Y."/>
            <person name="Meinhardt L.W."/>
            <person name="Bailey B.A."/>
        </authorList>
    </citation>
    <scope>NUCLEOTIDE SEQUENCE [LARGE SCALE GENOMIC DNA]</scope>
    <source>
        <strain evidence="1 2">GH-76</strain>
    </source>
</reference>
<evidence type="ECO:0000313" key="2">
    <source>
        <dbReference type="Proteomes" id="UP001465976"/>
    </source>
</evidence>